<accession>B9TN72</accession>
<keyword evidence="3" id="KW-1185">Reference proteome</keyword>
<evidence type="ECO:0000313" key="3">
    <source>
        <dbReference type="Proteomes" id="UP000008311"/>
    </source>
</evidence>
<dbReference type="AlphaFoldDB" id="B9TN72"/>
<organism evidence="2 3">
    <name type="scientific">Ricinus communis</name>
    <name type="common">Castor bean</name>
    <dbReference type="NCBI Taxonomy" id="3988"/>
    <lineage>
        <taxon>Eukaryota</taxon>
        <taxon>Viridiplantae</taxon>
        <taxon>Streptophyta</taxon>
        <taxon>Embryophyta</taxon>
        <taxon>Tracheophyta</taxon>
        <taxon>Spermatophyta</taxon>
        <taxon>Magnoliopsida</taxon>
        <taxon>eudicotyledons</taxon>
        <taxon>Gunneridae</taxon>
        <taxon>Pentapetalae</taxon>
        <taxon>rosids</taxon>
        <taxon>fabids</taxon>
        <taxon>Malpighiales</taxon>
        <taxon>Euphorbiaceae</taxon>
        <taxon>Acalyphoideae</taxon>
        <taxon>Acalypheae</taxon>
        <taxon>Ricinus</taxon>
    </lineage>
</organism>
<dbReference type="InParanoid" id="B9TN72"/>
<dbReference type="Proteomes" id="UP000008311">
    <property type="component" value="Unassembled WGS sequence"/>
</dbReference>
<evidence type="ECO:0000313" key="2">
    <source>
        <dbReference type="EMBL" id="EEF22692.1"/>
    </source>
</evidence>
<protein>
    <recommendedName>
        <fullName evidence="4">EpsI family protein</fullName>
    </recommendedName>
</protein>
<dbReference type="EMBL" id="EQ991489">
    <property type="protein sequence ID" value="EEF22692.1"/>
    <property type="molecule type" value="Genomic_DNA"/>
</dbReference>
<sequence length="250" mass="27643">MAHHGNFGWFIFVALLWPYFLLTARLERGHLQRDPGESATDTGRWSQRPAMIFAVALCIAAAVISAAARTLEQRRGAAVAGFIDPPMAVRSTALWSPAYAGQDVTQSWRVDTYGGAYELSLLTFVEERAEKKLIYFSNRIADADRVHELGRFEVEPGFFVRATEVKVPRPRWVWWFWWVDGKVATSALKTKLLQLKARVAGDPSAALMTVSRECPLLGCSGSGAPDDVAKQLLLQLRALSVAPALSDPAR</sequence>
<gene>
    <name evidence="2" type="ORF">RCOM_2147820</name>
</gene>
<feature type="transmembrane region" description="Helical" evidence="1">
    <location>
        <begin position="6"/>
        <end position="24"/>
    </location>
</feature>
<feature type="transmembrane region" description="Helical" evidence="1">
    <location>
        <begin position="50"/>
        <end position="68"/>
    </location>
</feature>
<reference evidence="3" key="1">
    <citation type="journal article" date="2010" name="Nat. Biotechnol.">
        <title>Draft genome sequence of the oilseed species Ricinus communis.</title>
        <authorList>
            <person name="Chan A.P."/>
            <person name="Crabtree J."/>
            <person name="Zhao Q."/>
            <person name="Lorenzi H."/>
            <person name="Orvis J."/>
            <person name="Puiu D."/>
            <person name="Melake-Berhan A."/>
            <person name="Jones K.M."/>
            <person name="Redman J."/>
            <person name="Chen G."/>
            <person name="Cahoon E.B."/>
            <person name="Gedil M."/>
            <person name="Stanke M."/>
            <person name="Haas B.J."/>
            <person name="Wortman J.R."/>
            <person name="Fraser-Liggett C.M."/>
            <person name="Ravel J."/>
            <person name="Rabinowicz P.D."/>
        </authorList>
    </citation>
    <scope>NUCLEOTIDE SEQUENCE [LARGE SCALE GENOMIC DNA]</scope>
    <source>
        <strain evidence="3">cv. Hale</strain>
    </source>
</reference>
<proteinExistence type="predicted"/>
<keyword evidence="1" id="KW-1133">Transmembrane helix</keyword>
<evidence type="ECO:0008006" key="4">
    <source>
        <dbReference type="Google" id="ProtNLM"/>
    </source>
</evidence>
<keyword evidence="1" id="KW-0812">Transmembrane</keyword>
<name>B9TN72_RICCO</name>
<keyword evidence="1" id="KW-0472">Membrane</keyword>
<evidence type="ECO:0000256" key="1">
    <source>
        <dbReference type="SAM" id="Phobius"/>
    </source>
</evidence>